<dbReference type="PANTHER" id="PTHR43744">
    <property type="entry name" value="ABC TRANSPORTER PERMEASE PROTEIN MG189-RELATED-RELATED"/>
    <property type="match status" value="1"/>
</dbReference>
<comment type="caution">
    <text evidence="9">The sequence shown here is derived from an EMBL/GenBank/DDBJ whole genome shotgun (WGS) entry which is preliminary data.</text>
</comment>
<dbReference type="SUPFAM" id="SSF161098">
    <property type="entry name" value="MetI-like"/>
    <property type="match status" value="1"/>
</dbReference>
<evidence type="ECO:0000256" key="1">
    <source>
        <dbReference type="ARBA" id="ARBA00004651"/>
    </source>
</evidence>
<dbReference type="AlphaFoldDB" id="A0A5C4MQ18"/>
<keyword evidence="10" id="KW-1185">Reference proteome</keyword>
<feature type="transmembrane region" description="Helical" evidence="7">
    <location>
        <begin position="193"/>
        <end position="218"/>
    </location>
</feature>
<name>A0A5C4MQ18_9RHOB</name>
<dbReference type="InterPro" id="IPR035906">
    <property type="entry name" value="MetI-like_sf"/>
</dbReference>
<dbReference type="Proteomes" id="UP000305887">
    <property type="component" value="Unassembled WGS sequence"/>
</dbReference>
<dbReference type="GO" id="GO:0005886">
    <property type="term" value="C:plasma membrane"/>
    <property type="evidence" value="ECO:0007669"/>
    <property type="project" value="UniProtKB-SubCell"/>
</dbReference>
<keyword evidence="5 7" id="KW-1133">Transmembrane helix</keyword>
<evidence type="ECO:0000256" key="7">
    <source>
        <dbReference type="RuleBase" id="RU363032"/>
    </source>
</evidence>
<feature type="domain" description="ABC transmembrane type-1" evidence="8">
    <location>
        <begin position="69"/>
        <end position="275"/>
    </location>
</feature>
<evidence type="ECO:0000313" key="10">
    <source>
        <dbReference type="Proteomes" id="UP000305887"/>
    </source>
</evidence>
<keyword evidence="4 7" id="KW-0812">Transmembrane</keyword>
<dbReference type="PROSITE" id="PS50928">
    <property type="entry name" value="ABC_TM1"/>
    <property type="match status" value="1"/>
</dbReference>
<dbReference type="RefSeq" id="WP_139078348.1">
    <property type="nucleotide sequence ID" value="NZ_VDFU01000029.1"/>
</dbReference>
<feature type="transmembrane region" description="Helical" evidence="7">
    <location>
        <begin position="151"/>
        <end position="172"/>
    </location>
</feature>
<dbReference type="GO" id="GO:0055085">
    <property type="term" value="P:transmembrane transport"/>
    <property type="evidence" value="ECO:0007669"/>
    <property type="project" value="InterPro"/>
</dbReference>
<dbReference type="PANTHER" id="PTHR43744:SF3">
    <property type="entry name" value="LACTOSE TRANSPORT SYSTEM PERMEASE PROTEIN LACG"/>
    <property type="match status" value="1"/>
</dbReference>
<evidence type="ECO:0000256" key="2">
    <source>
        <dbReference type="ARBA" id="ARBA00022448"/>
    </source>
</evidence>
<reference evidence="9 10" key="1">
    <citation type="submission" date="2019-06" db="EMBL/GenBank/DDBJ databases">
        <title>YIM 131921 draft genome.</title>
        <authorList>
            <person name="Jiang L."/>
        </authorList>
    </citation>
    <scope>NUCLEOTIDE SEQUENCE [LARGE SCALE GENOMIC DNA]</scope>
    <source>
        <strain evidence="9 10">YIM 131921</strain>
    </source>
</reference>
<dbReference type="CDD" id="cd06261">
    <property type="entry name" value="TM_PBP2"/>
    <property type="match status" value="1"/>
</dbReference>
<gene>
    <name evidence="9" type="ORF">FHG66_17550</name>
</gene>
<evidence type="ECO:0000256" key="6">
    <source>
        <dbReference type="ARBA" id="ARBA00023136"/>
    </source>
</evidence>
<feature type="transmembrane region" description="Helical" evidence="7">
    <location>
        <begin position="259"/>
        <end position="280"/>
    </location>
</feature>
<feature type="transmembrane region" description="Helical" evidence="7">
    <location>
        <begin position="105"/>
        <end position="131"/>
    </location>
</feature>
<protein>
    <submittedName>
        <fullName evidence="9">Carbohydrate ABC transporter permease</fullName>
    </submittedName>
</protein>
<evidence type="ECO:0000256" key="3">
    <source>
        <dbReference type="ARBA" id="ARBA00022475"/>
    </source>
</evidence>
<sequence length="290" mass="32588">MARRIWSVAKYALLILGAALMLLPFLDMLLGALRTPAERLARPPVYWPRDPQWGNFVRVFDELPMLRWLTNSLVVTGTITLLQMLTSAMAGYALAKFQFRGRLNVFRFVVGAQMFPFFIFLIPWFFILRYVPLLGGNDWTGTGGAGLLNSYAALVLPFAVTWYGIFLMRQFFLTIPDELLDAARMDGAGEFFIFFRIALPLVGSGLATLGIFVFLYHWNEVLWTMTVTRTAPDLQTVPVGIYLLRGAFEQEATKSLQQAAIFVSVIPVIVVFLALQRYYVASVTSGSVKG</sequence>
<feature type="transmembrane region" description="Helical" evidence="7">
    <location>
        <begin position="65"/>
        <end position="93"/>
    </location>
</feature>
<organism evidence="9 10">
    <name type="scientific">Rubellimicrobium rubrum</name>
    <dbReference type="NCBI Taxonomy" id="2585369"/>
    <lineage>
        <taxon>Bacteria</taxon>
        <taxon>Pseudomonadati</taxon>
        <taxon>Pseudomonadota</taxon>
        <taxon>Alphaproteobacteria</taxon>
        <taxon>Rhodobacterales</taxon>
        <taxon>Roseobacteraceae</taxon>
        <taxon>Rubellimicrobium</taxon>
    </lineage>
</organism>
<dbReference type="InterPro" id="IPR000515">
    <property type="entry name" value="MetI-like"/>
</dbReference>
<evidence type="ECO:0000313" key="9">
    <source>
        <dbReference type="EMBL" id="TNC46997.1"/>
    </source>
</evidence>
<comment type="subcellular location">
    <subcellularLocation>
        <location evidence="1 7">Cell membrane</location>
        <topology evidence="1 7">Multi-pass membrane protein</topology>
    </subcellularLocation>
</comment>
<evidence type="ECO:0000256" key="5">
    <source>
        <dbReference type="ARBA" id="ARBA00022989"/>
    </source>
</evidence>
<proteinExistence type="inferred from homology"/>
<comment type="similarity">
    <text evidence="7">Belongs to the binding-protein-dependent transport system permease family.</text>
</comment>
<dbReference type="Pfam" id="PF00528">
    <property type="entry name" value="BPD_transp_1"/>
    <property type="match status" value="1"/>
</dbReference>
<keyword evidence="2 7" id="KW-0813">Transport</keyword>
<keyword evidence="3" id="KW-1003">Cell membrane</keyword>
<dbReference type="EMBL" id="VDFU01000029">
    <property type="protein sequence ID" value="TNC46997.1"/>
    <property type="molecule type" value="Genomic_DNA"/>
</dbReference>
<dbReference type="OrthoDB" id="9815445at2"/>
<evidence type="ECO:0000256" key="4">
    <source>
        <dbReference type="ARBA" id="ARBA00022692"/>
    </source>
</evidence>
<dbReference type="Gene3D" id="1.10.3720.10">
    <property type="entry name" value="MetI-like"/>
    <property type="match status" value="1"/>
</dbReference>
<keyword evidence="6 7" id="KW-0472">Membrane</keyword>
<accession>A0A5C4MQ18</accession>
<evidence type="ECO:0000259" key="8">
    <source>
        <dbReference type="PROSITE" id="PS50928"/>
    </source>
</evidence>